<dbReference type="InterPro" id="IPR011989">
    <property type="entry name" value="ARM-like"/>
</dbReference>
<dbReference type="SUPFAM" id="SSF48371">
    <property type="entry name" value="ARM repeat"/>
    <property type="match status" value="1"/>
</dbReference>
<evidence type="ECO:0000259" key="6">
    <source>
        <dbReference type="PROSITE" id="PS50011"/>
    </source>
</evidence>
<accession>A0A814CTB3</accession>
<dbReference type="InterPro" id="IPR000719">
    <property type="entry name" value="Prot_kinase_dom"/>
</dbReference>
<dbReference type="PANTHER" id="PTHR12984">
    <property type="entry name" value="SCY1-RELATED S/T PROTEIN KINASE-LIKE"/>
    <property type="match status" value="1"/>
</dbReference>
<dbReference type="Gene3D" id="3.30.200.20">
    <property type="entry name" value="Phosphorylase Kinase, domain 1"/>
    <property type="match status" value="1"/>
</dbReference>
<keyword evidence="8" id="KW-1185">Reference proteome</keyword>
<evidence type="ECO:0000256" key="4">
    <source>
        <dbReference type="ARBA" id="ARBA00056114"/>
    </source>
</evidence>
<sequence>MKNNHNTSSYGCIKMWGSFFSGGKDPLKDLGYEILPESQQTTNNPRSIWTILNGKKKTTGDLVTIFSCQNDAHIQLAKAALKRMKTLRHPNILIYLDSVETDKSVYVVTEKAVTLETYLNELKSNNNVTDFNSEHLLEIAWGLQQLCRVLIFLHDDCKLSHGNINTDTIFVDAKSCDWKLGCLEFVQSINEAQINLPSRFLPACQRYEPPSKKGGDSQKARDIWLVGTLIWEIFNGNGATSATSYRQLGSIPRPLSAAYGELINPNPSLRSSLDKLLQSPFIQNNSLVECLLFLEQIQLKDPGEKQTFFTSLSDKVDQFPSHINERKLLPLLFNAYEFGSSGSAVLPTLFKLGKRLSDNDYKKRIVPIITKLFASTDRMTRFRLLQQLDSYVEHLTPAVVNDDIFTNICTGFTDQEPAIREATVKAMLYLTPKLNYKNLNIELMKHFSRLQTSDDQGVIRTNTIVCLGKIAAHLNPSIRGRLLISAFGRGTQDPFGPSRQASLYALNHSERFFTLKDIATKILPIACHATIDPELDVRQQAFKTIQIFVKKLETVSEKPELAIEMEKDVSSSNVGGIAANETSWTSWALTSLSSNIGKLTTKPQQPSVNLTLAKSDSQNALANSSTTTTTTTTTTTAKAETSNNGQPPITTKTTTKLQIKVEKEEQDRQSSALASYFNKINDNDEEDKTPWDDIKSNDWGDSLETEDDKWDDFSATTLSSQPAKATTTTTTTTTKSSSVSNPSSWAQDKPSSTSQKKNDWDSDAFFDDVLTSATKPKPKTSRH</sequence>
<feature type="domain" description="Protein kinase" evidence="6">
    <location>
        <begin position="1"/>
        <end position="282"/>
    </location>
</feature>
<dbReference type="InterPro" id="IPR011009">
    <property type="entry name" value="Kinase-like_dom_sf"/>
</dbReference>
<protein>
    <recommendedName>
        <fullName evidence="2">N-terminal kinase-like protein</fullName>
    </recommendedName>
    <alternativeName>
        <fullName evidence="3">SCY1-like protein 1</fullName>
    </alternativeName>
</protein>
<evidence type="ECO:0000256" key="5">
    <source>
        <dbReference type="SAM" id="MobiDB-lite"/>
    </source>
</evidence>
<feature type="compositionally biased region" description="Polar residues" evidence="5">
    <location>
        <begin position="637"/>
        <end position="649"/>
    </location>
</feature>
<dbReference type="Gene3D" id="1.10.510.10">
    <property type="entry name" value="Transferase(Phosphotransferase) domain 1"/>
    <property type="match status" value="1"/>
</dbReference>
<reference evidence="7" key="1">
    <citation type="submission" date="2021-02" db="EMBL/GenBank/DDBJ databases">
        <authorList>
            <person name="Nowell W R."/>
        </authorList>
    </citation>
    <scope>NUCLEOTIDE SEQUENCE</scope>
</reference>
<feature type="compositionally biased region" description="Low complexity" evidence="5">
    <location>
        <begin position="626"/>
        <end position="636"/>
    </location>
</feature>
<dbReference type="GO" id="GO:0005524">
    <property type="term" value="F:ATP binding"/>
    <property type="evidence" value="ECO:0007669"/>
    <property type="project" value="InterPro"/>
</dbReference>
<evidence type="ECO:0000256" key="3">
    <source>
        <dbReference type="ARBA" id="ARBA00042347"/>
    </source>
</evidence>
<dbReference type="SUPFAM" id="SSF56112">
    <property type="entry name" value="Protein kinase-like (PK-like)"/>
    <property type="match status" value="1"/>
</dbReference>
<dbReference type="EMBL" id="CAJNOL010000227">
    <property type="protein sequence ID" value="CAF0946524.1"/>
    <property type="molecule type" value="Genomic_DNA"/>
</dbReference>
<dbReference type="InterPro" id="IPR051177">
    <property type="entry name" value="CIK-Related_Protein"/>
</dbReference>
<feature type="compositionally biased region" description="Acidic residues" evidence="5">
    <location>
        <begin position="701"/>
        <end position="710"/>
    </location>
</feature>
<comment type="caution">
    <text evidence="7">The sequence shown here is derived from an EMBL/GenBank/DDBJ whole genome shotgun (WGS) entry which is preliminary data.</text>
</comment>
<name>A0A814CTB3_9BILA</name>
<evidence type="ECO:0000313" key="8">
    <source>
        <dbReference type="Proteomes" id="UP000663870"/>
    </source>
</evidence>
<dbReference type="InterPro" id="IPR001245">
    <property type="entry name" value="Ser-Thr/Tyr_kinase_cat_dom"/>
</dbReference>
<dbReference type="InterPro" id="IPR016024">
    <property type="entry name" value="ARM-type_fold"/>
</dbReference>
<dbReference type="SMART" id="SM00220">
    <property type="entry name" value="S_TKc"/>
    <property type="match status" value="1"/>
</dbReference>
<gene>
    <name evidence="7" type="ORF">JXQ802_LOCUS11449</name>
</gene>
<organism evidence="7 8">
    <name type="scientific">Rotaria sordida</name>
    <dbReference type="NCBI Taxonomy" id="392033"/>
    <lineage>
        <taxon>Eukaryota</taxon>
        <taxon>Metazoa</taxon>
        <taxon>Spiralia</taxon>
        <taxon>Gnathifera</taxon>
        <taxon>Rotifera</taxon>
        <taxon>Eurotatoria</taxon>
        <taxon>Bdelloidea</taxon>
        <taxon>Philodinida</taxon>
        <taxon>Philodinidae</taxon>
        <taxon>Rotaria</taxon>
    </lineage>
</organism>
<dbReference type="Proteomes" id="UP000663870">
    <property type="component" value="Unassembled WGS sequence"/>
</dbReference>
<comment type="similarity">
    <text evidence="1">Belongs to the protein kinase superfamily.</text>
</comment>
<dbReference type="GO" id="GO:0004672">
    <property type="term" value="F:protein kinase activity"/>
    <property type="evidence" value="ECO:0007669"/>
    <property type="project" value="InterPro"/>
</dbReference>
<dbReference type="Gene3D" id="1.25.10.10">
    <property type="entry name" value="Leucine-rich Repeat Variant"/>
    <property type="match status" value="1"/>
</dbReference>
<dbReference type="PROSITE" id="PS50011">
    <property type="entry name" value="PROTEIN_KINASE_DOM"/>
    <property type="match status" value="1"/>
</dbReference>
<dbReference type="AlphaFoldDB" id="A0A814CTB3"/>
<feature type="region of interest" description="Disordered" evidence="5">
    <location>
        <begin position="613"/>
        <end position="651"/>
    </location>
</feature>
<feature type="compositionally biased region" description="Polar residues" evidence="5">
    <location>
        <begin position="735"/>
        <end position="755"/>
    </location>
</feature>
<feature type="compositionally biased region" description="Basic and acidic residues" evidence="5">
    <location>
        <begin position="688"/>
        <end position="698"/>
    </location>
</feature>
<comment type="function">
    <text evidence="4">Regulates COPI-mediated retrograde protein traffic at the interface between the Golgi apparatus and the endoplasmic reticulum. Involved in the maintenance of the Golgi apparatus morphology.</text>
</comment>
<dbReference type="Pfam" id="PF07714">
    <property type="entry name" value="PK_Tyr_Ser-Thr"/>
    <property type="match status" value="1"/>
</dbReference>
<feature type="compositionally biased region" description="Polar residues" evidence="5">
    <location>
        <begin position="613"/>
        <end position="625"/>
    </location>
</feature>
<evidence type="ECO:0000256" key="2">
    <source>
        <dbReference type="ARBA" id="ARBA00040972"/>
    </source>
</evidence>
<evidence type="ECO:0000256" key="1">
    <source>
        <dbReference type="ARBA" id="ARBA00038349"/>
    </source>
</evidence>
<evidence type="ECO:0000313" key="7">
    <source>
        <dbReference type="EMBL" id="CAF0946524.1"/>
    </source>
</evidence>
<dbReference type="PANTHER" id="PTHR12984:SF3">
    <property type="entry name" value="N-TERMINAL KINASE-LIKE PROTEIN"/>
    <property type="match status" value="1"/>
</dbReference>
<proteinExistence type="inferred from homology"/>
<feature type="compositionally biased region" description="Polar residues" evidence="5">
    <location>
        <begin position="714"/>
        <end position="725"/>
    </location>
</feature>
<feature type="region of interest" description="Disordered" evidence="5">
    <location>
        <begin position="681"/>
        <end position="762"/>
    </location>
</feature>